<feature type="region of interest" description="Disordered" evidence="1">
    <location>
        <begin position="14"/>
        <end position="48"/>
    </location>
</feature>
<evidence type="ECO:0000313" key="2">
    <source>
        <dbReference type="EMBL" id="KAH3894294.1"/>
    </source>
</evidence>
<feature type="region of interest" description="Disordered" evidence="1">
    <location>
        <begin position="85"/>
        <end position="104"/>
    </location>
</feature>
<sequence length="241" mass="27334">MSNRIKCSNILASHGQNADPIQGRKHSVTSTATFSSTQPPSQPEQHQTEAEILPETQVQYSFQQSLSSSFKSQFFGATFNIQNFHPTRPRTKLPPGELPPYFKGGGERRRTAPLSEFRAENCPPSHVDRTWLKSSVWGPENWSVFGRSVRTNNDCEGWHLKLNQHAKKANLPFHLLLTLLCEEASLLPTQATTKEEQVSPGKNLQAVGSVRERRIVSQRPTEEMQWHLWTKCMNVAHLMSF</sequence>
<name>A0A9D4NIE5_DREPO</name>
<reference evidence="2" key="2">
    <citation type="submission" date="2020-11" db="EMBL/GenBank/DDBJ databases">
        <authorList>
            <person name="McCartney M.A."/>
            <person name="Auch B."/>
            <person name="Kono T."/>
            <person name="Mallez S."/>
            <person name="Becker A."/>
            <person name="Gohl D.M."/>
            <person name="Silverstein K.A.T."/>
            <person name="Koren S."/>
            <person name="Bechman K.B."/>
            <person name="Herman A."/>
            <person name="Abrahante J.E."/>
            <person name="Garbe J."/>
        </authorList>
    </citation>
    <scope>NUCLEOTIDE SEQUENCE</scope>
    <source>
        <strain evidence="2">Duluth1</strain>
        <tissue evidence="2">Whole animal</tissue>
    </source>
</reference>
<evidence type="ECO:0000313" key="3">
    <source>
        <dbReference type="EMBL" id="KAH3894295.1"/>
    </source>
</evidence>
<comment type="caution">
    <text evidence="2">The sequence shown here is derived from an EMBL/GenBank/DDBJ whole genome shotgun (WGS) entry which is preliminary data.</text>
</comment>
<reference evidence="2" key="1">
    <citation type="journal article" date="2019" name="bioRxiv">
        <title>The Genome of the Zebra Mussel, Dreissena polymorpha: A Resource for Invasive Species Research.</title>
        <authorList>
            <person name="McCartney M.A."/>
            <person name="Auch B."/>
            <person name="Kono T."/>
            <person name="Mallez S."/>
            <person name="Zhang Y."/>
            <person name="Obille A."/>
            <person name="Becker A."/>
            <person name="Abrahante J.E."/>
            <person name="Garbe J."/>
            <person name="Badalamenti J.P."/>
            <person name="Herman A."/>
            <person name="Mangelson H."/>
            <person name="Liachko I."/>
            <person name="Sullivan S."/>
            <person name="Sone E.D."/>
            <person name="Koren S."/>
            <person name="Silverstein K.A.T."/>
            <person name="Beckman K.B."/>
            <person name="Gohl D.M."/>
        </authorList>
    </citation>
    <scope>NUCLEOTIDE SEQUENCE</scope>
    <source>
        <strain evidence="2">Duluth1</strain>
        <tissue evidence="2">Whole animal</tissue>
    </source>
</reference>
<dbReference type="AlphaFoldDB" id="A0A9D4NIE5"/>
<accession>A0A9D4NIE5</accession>
<keyword evidence="4" id="KW-1185">Reference proteome</keyword>
<gene>
    <name evidence="2" type="ORF">DPMN_018451</name>
    <name evidence="3" type="ORF">DPMN_018452</name>
</gene>
<feature type="compositionally biased region" description="Polar residues" evidence="1">
    <location>
        <begin position="28"/>
        <end position="45"/>
    </location>
</feature>
<dbReference type="Proteomes" id="UP000828390">
    <property type="component" value="Unassembled WGS sequence"/>
</dbReference>
<protein>
    <submittedName>
        <fullName evidence="2">Uncharacterized protein</fullName>
    </submittedName>
</protein>
<evidence type="ECO:0000313" key="4">
    <source>
        <dbReference type="Proteomes" id="UP000828390"/>
    </source>
</evidence>
<dbReference type="EMBL" id="JAIWYP010000001">
    <property type="protein sequence ID" value="KAH3894294.1"/>
    <property type="molecule type" value="Genomic_DNA"/>
</dbReference>
<dbReference type="EMBL" id="JAIWYP010000001">
    <property type="protein sequence ID" value="KAH3894295.1"/>
    <property type="molecule type" value="Genomic_DNA"/>
</dbReference>
<evidence type="ECO:0000256" key="1">
    <source>
        <dbReference type="SAM" id="MobiDB-lite"/>
    </source>
</evidence>
<proteinExistence type="predicted"/>
<organism evidence="2 4">
    <name type="scientific">Dreissena polymorpha</name>
    <name type="common">Zebra mussel</name>
    <name type="synonym">Mytilus polymorpha</name>
    <dbReference type="NCBI Taxonomy" id="45954"/>
    <lineage>
        <taxon>Eukaryota</taxon>
        <taxon>Metazoa</taxon>
        <taxon>Spiralia</taxon>
        <taxon>Lophotrochozoa</taxon>
        <taxon>Mollusca</taxon>
        <taxon>Bivalvia</taxon>
        <taxon>Autobranchia</taxon>
        <taxon>Heteroconchia</taxon>
        <taxon>Euheterodonta</taxon>
        <taxon>Imparidentia</taxon>
        <taxon>Neoheterodontei</taxon>
        <taxon>Myida</taxon>
        <taxon>Dreissenoidea</taxon>
        <taxon>Dreissenidae</taxon>
        <taxon>Dreissena</taxon>
    </lineage>
</organism>